<keyword evidence="1" id="KW-1015">Disulfide bond</keyword>
<dbReference type="Gene3D" id="2.60.120.310">
    <property type="entry name" value="Copper type II, ascorbate-dependent monooxygenase, N-terminal domain"/>
    <property type="match status" value="1"/>
</dbReference>
<dbReference type="InterPro" id="IPR036939">
    <property type="entry name" value="Cu2_ascorb_mOase_N_sf"/>
</dbReference>
<evidence type="ECO:0000259" key="2">
    <source>
        <dbReference type="Pfam" id="PF03712"/>
    </source>
</evidence>
<proteinExistence type="predicted"/>
<protein>
    <submittedName>
        <fullName evidence="3">Cu2_monoox_C domain-containing protein</fullName>
    </submittedName>
</protein>
<evidence type="ECO:0000313" key="3">
    <source>
        <dbReference type="EMBL" id="WZN61966.1"/>
    </source>
</evidence>
<dbReference type="PANTHER" id="PTHR10157">
    <property type="entry name" value="DOPAMINE BETA HYDROXYLASE RELATED"/>
    <property type="match status" value="1"/>
</dbReference>
<sequence>MRVRKRSRGDRTNRTAAYLVVAILSTLLLLGPSRASTRRRRDALDLKDEDLEKDARLVGNVALLETENFDEEKSRCLDASKECSITFRLEPQPIWNANEVINGTAGVLNIPHPITGQVDAGFVCKLGGIELSEDHWMTRAEALIQKHPDPMNAGFEFDVVHHFNMFSCEQGVSTMPGLDTSDSDTCSHNDFLLTSPKCQFQFSYDKGANSFSFPSNSAFLIGPSNPYAREHLFQVHYLVPEHYDEIVRRSGAIWDESAYKITLRRRAATAEKDPLGLVAFNDMRIRFKPGRTTHYQYQVPYLETLQNLFKGDFEDYGSVQPIAVHLHAHSTTKNIWIDHLRLGKKVGEYGRIDGYQAEGPDQSFFVLPEGDRTRPFLPGDELSIHCVVDTTGKDFEILYGASHQTEMCAVLIVYSNHNYKNRDNFKGGNYRDYEPLLPYLTSPSGGPFL</sequence>
<dbReference type="GO" id="GO:0005507">
    <property type="term" value="F:copper ion binding"/>
    <property type="evidence" value="ECO:0007669"/>
    <property type="project" value="InterPro"/>
</dbReference>
<gene>
    <name evidence="3" type="ORF">HKI87_05g35020</name>
</gene>
<name>A0AAX4P7Y2_9CHLO</name>
<dbReference type="InterPro" id="IPR008977">
    <property type="entry name" value="PHM/PNGase_F_dom_sf"/>
</dbReference>
<evidence type="ECO:0000313" key="4">
    <source>
        <dbReference type="Proteomes" id="UP001472866"/>
    </source>
</evidence>
<reference evidence="3 4" key="1">
    <citation type="submission" date="2024-03" db="EMBL/GenBank/DDBJ databases">
        <title>Complete genome sequence of the green alga Chloropicon roscoffensis RCC1871.</title>
        <authorList>
            <person name="Lemieux C."/>
            <person name="Pombert J.-F."/>
            <person name="Otis C."/>
            <person name="Turmel M."/>
        </authorList>
    </citation>
    <scope>NUCLEOTIDE SEQUENCE [LARGE SCALE GENOMIC DNA]</scope>
    <source>
        <strain evidence="3 4">RCC1871</strain>
    </source>
</reference>
<dbReference type="InterPro" id="IPR000945">
    <property type="entry name" value="DBH-like"/>
</dbReference>
<feature type="domain" description="Copper type II ascorbate-dependent monooxygenase C-terminal" evidence="2">
    <location>
        <begin position="319"/>
        <end position="415"/>
    </location>
</feature>
<accession>A0AAX4P7Y2</accession>
<dbReference type="GO" id="GO:0004500">
    <property type="term" value="F:dopamine beta-monooxygenase activity"/>
    <property type="evidence" value="ECO:0007669"/>
    <property type="project" value="InterPro"/>
</dbReference>
<evidence type="ECO:0000256" key="1">
    <source>
        <dbReference type="ARBA" id="ARBA00023157"/>
    </source>
</evidence>
<dbReference type="InterPro" id="IPR014784">
    <property type="entry name" value="Cu2_ascorb_mOase-like_C"/>
</dbReference>
<organism evidence="3 4">
    <name type="scientific">Chloropicon roscoffensis</name>
    <dbReference type="NCBI Taxonomy" id="1461544"/>
    <lineage>
        <taxon>Eukaryota</taxon>
        <taxon>Viridiplantae</taxon>
        <taxon>Chlorophyta</taxon>
        <taxon>Chloropicophyceae</taxon>
        <taxon>Chloropicales</taxon>
        <taxon>Chloropicaceae</taxon>
        <taxon>Chloropicon</taxon>
    </lineage>
</organism>
<keyword evidence="4" id="KW-1185">Reference proteome</keyword>
<dbReference type="SUPFAM" id="SSF49742">
    <property type="entry name" value="PHM/PNGase F"/>
    <property type="match status" value="2"/>
</dbReference>
<dbReference type="Pfam" id="PF03712">
    <property type="entry name" value="Cu2_monoox_C"/>
    <property type="match status" value="1"/>
</dbReference>
<dbReference type="Gene3D" id="2.60.120.230">
    <property type="match status" value="1"/>
</dbReference>
<dbReference type="InterPro" id="IPR024548">
    <property type="entry name" value="Cu2_monoox_C"/>
</dbReference>
<dbReference type="EMBL" id="CP151505">
    <property type="protein sequence ID" value="WZN61966.1"/>
    <property type="molecule type" value="Genomic_DNA"/>
</dbReference>
<dbReference type="AlphaFoldDB" id="A0AAX4P7Y2"/>
<dbReference type="Proteomes" id="UP001472866">
    <property type="component" value="Chromosome 05"/>
</dbReference>
<dbReference type="PANTHER" id="PTHR10157:SF23">
    <property type="entry name" value="MOXD1 HOMOLOG 1"/>
    <property type="match status" value="1"/>
</dbReference>